<comment type="caution">
    <text evidence="2">The sequence shown here is derived from an EMBL/GenBank/DDBJ whole genome shotgun (WGS) entry which is preliminary data.</text>
</comment>
<feature type="region of interest" description="Disordered" evidence="1">
    <location>
        <begin position="25"/>
        <end position="87"/>
    </location>
</feature>
<proteinExistence type="predicted"/>
<dbReference type="RefSeq" id="WP_200351695.1">
    <property type="nucleotide sequence ID" value="NZ_BAABHZ010000006.1"/>
</dbReference>
<gene>
    <name evidence="2" type="ORF">JIN84_14175</name>
</gene>
<evidence type="ECO:0008006" key="4">
    <source>
        <dbReference type="Google" id="ProtNLM"/>
    </source>
</evidence>
<feature type="region of interest" description="Disordered" evidence="1">
    <location>
        <begin position="113"/>
        <end position="185"/>
    </location>
</feature>
<name>A0A934R7Y9_9BACT</name>
<organism evidence="2 3">
    <name type="scientific">Luteolibacter yonseiensis</name>
    <dbReference type="NCBI Taxonomy" id="1144680"/>
    <lineage>
        <taxon>Bacteria</taxon>
        <taxon>Pseudomonadati</taxon>
        <taxon>Verrucomicrobiota</taxon>
        <taxon>Verrucomicrobiia</taxon>
        <taxon>Verrucomicrobiales</taxon>
        <taxon>Verrucomicrobiaceae</taxon>
        <taxon>Luteolibacter</taxon>
    </lineage>
</organism>
<evidence type="ECO:0000313" key="2">
    <source>
        <dbReference type="EMBL" id="MBK1816769.1"/>
    </source>
</evidence>
<dbReference type="EMBL" id="JAENIK010000011">
    <property type="protein sequence ID" value="MBK1816769.1"/>
    <property type="molecule type" value="Genomic_DNA"/>
</dbReference>
<accession>A0A934R7Y9</accession>
<sequence length="204" mass="22554">MKNLPLSLILPAVLLVSCASDSDKKKSAAAAPASQGATERSVADWVSEKSKDNGFKKNEKGSWVPKSDKRSSYDQMGQDPNFANKTYKKEAYKPGDFSKKSFWGNKEFDRKAYAGNTDGGKFQKASKLGEKGARESSTNAKLPDNYDTNGYATNSAREAGNAPITKGTNDQIENKRNDFERPDIIDYREQRQMSKAQTTTIMGR</sequence>
<feature type="compositionally biased region" description="Polar residues" evidence="1">
    <location>
        <begin position="135"/>
        <end position="156"/>
    </location>
</feature>
<evidence type="ECO:0000313" key="3">
    <source>
        <dbReference type="Proteomes" id="UP000600139"/>
    </source>
</evidence>
<dbReference type="PROSITE" id="PS51257">
    <property type="entry name" value="PROKAR_LIPOPROTEIN"/>
    <property type="match status" value="1"/>
</dbReference>
<protein>
    <recommendedName>
        <fullName evidence="4">Lipoprotein</fullName>
    </recommendedName>
</protein>
<evidence type="ECO:0000256" key="1">
    <source>
        <dbReference type="SAM" id="MobiDB-lite"/>
    </source>
</evidence>
<feature type="compositionally biased region" description="Basic and acidic residues" evidence="1">
    <location>
        <begin position="46"/>
        <end position="72"/>
    </location>
</feature>
<feature type="compositionally biased region" description="Basic and acidic residues" evidence="1">
    <location>
        <begin position="172"/>
        <end position="185"/>
    </location>
</feature>
<keyword evidence="3" id="KW-1185">Reference proteome</keyword>
<dbReference type="Proteomes" id="UP000600139">
    <property type="component" value="Unassembled WGS sequence"/>
</dbReference>
<dbReference type="AlphaFoldDB" id="A0A934R7Y9"/>
<reference evidence="2" key="1">
    <citation type="submission" date="2021-01" db="EMBL/GenBank/DDBJ databases">
        <title>Modified the classification status of verrucomicrobia.</title>
        <authorList>
            <person name="Feng X."/>
        </authorList>
    </citation>
    <scope>NUCLEOTIDE SEQUENCE</scope>
    <source>
        <strain evidence="2">JCM 18052</strain>
    </source>
</reference>